<name>A0A939HEN4_9CLOT</name>
<keyword evidence="3" id="KW-0815">Transposition</keyword>
<dbReference type="InterPro" id="IPR021027">
    <property type="entry name" value="Transposase_put_HTH"/>
</dbReference>
<dbReference type="NCBIfam" id="NF040570">
    <property type="entry name" value="guided_TnpB"/>
    <property type="match status" value="1"/>
</dbReference>
<comment type="caution">
    <text evidence="11">The sequence shown here is derived from an EMBL/GenBank/DDBJ whole genome shotgun (WGS) entry which is preliminary data.</text>
</comment>
<dbReference type="InterPro" id="IPR010095">
    <property type="entry name" value="Cas12f1-like_TNB"/>
</dbReference>
<comment type="similarity">
    <text evidence="1">In the C-terminal section; belongs to the transposase 35 family.</text>
</comment>
<dbReference type="InterPro" id="IPR001959">
    <property type="entry name" value="Transposase"/>
</dbReference>
<reference evidence="11" key="1">
    <citation type="submission" date="2021-03" db="EMBL/GenBank/DDBJ databases">
        <title>Proteiniclasticum marinus sp. nov., isolated from tidal flat sediment.</title>
        <authorList>
            <person name="Namirimu T."/>
            <person name="Yang J.-A."/>
            <person name="Yang S.-H."/>
            <person name="Kim Y.-J."/>
            <person name="Kwon K.K."/>
        </authorList>
    </citation>
    <scope>NUCLEOTIDE SEQUENCE</scope>
    <source>
        <strain evidence="11">SCR006</strain>
    </source>
</reference>
<dbReference type="Pfam" id="PF01385">
    <property type="entry name" value="OrfB_IS605"/>
    <property type="match status" value="1"/>
</dbReference>
<dbReference type="NCBIfam" id="TIGR01766">
    <property type="entry name" value="IS200/IS605 family accessory protein TnpB-like domain"/>
    <property type="match status" value="1"/>
</dbReference>
<dbReference type="PANTHER" id="PTHR30405">
    <property type="entry name" value="TRANSPOSASE"/>
    <property type="match status" value="1"/>
</dbReference>
<evidence type="ECO:0000256" key="4">
    <source>
        <dbReference type="ARBA" id="ARBA00022723"/>
    </source>
</evidence>
<protein>
    <submittedName>
        <fullName evidence="11">IS200/IS605 family element transposase accessory protein TnpB</fullName>
    </submittedName>
</protein>
<gene>
    <name evidence="11" type="primary">tnpB</name>
    <name evidence="11" type="ORF">J3A84_12805</name>
</gene>
<evidence type="ECO:0000256" key="6">
    <source>
        <dbReference type="ARBA" id="ARBA00023125"/>
    </source>
</evidence>
<organism evidence="11 12">
    <name type="scientific">Proteiniclasticum aestuarii</name>
    <dbReference type="NCBI Taxonomy" id="2817862"/>
    <lineage>
        <taxon>Bacteria</taxon>
        <taxon>Bacillati</taxon>
        <taxon>Bacillota</taxon>
        <taxon>Clostridia</taxon>
        <taxon>Eubacteriales</taxon>
        <taxon>Clostridiaceae</taxon>
        <taxon>Proteiniclasticum</taxon>
    </lineage>
</organism>
<evidence type="ECO:0000256" key="2">
    <source>
        <dbReference type="ARBA" id="ARBA00011044"/>
    </source>
</evidence>
<evidence type="ECO:0000259" key="9">
    <source>
        <dbReference type="Pfam" id="PF07282"/>
    </source>
</evidence>
<feature type="domain" description="Probable transposase IS891/IS1136/IS1341" evidence="8">
    <location>
        <begin position="167"/>
        <end position="289"/>
    </location>
</feature>
<sequence length="388" mass="44653">MLKHKAFKFRIYPNNEQKILISKTIGCSRFVFNYLLDAWLDLYETTGSGLSYNKCSAILTELKKQDATIWMNEVDSIALQTSARHLADGFDRFFKKQNDKPRFKSKKNPVQSYTTKFVNNNIRIEDSRLKLPKLGWVSIKESRKLEGRIINATLSRKPSGKYFVSILCETDIEELPKTGSSVGVDVGIKDFAVFSDGMTSPNMKYYQKSQKKLKKEQQILARRQRLALEKGIKLSEAKNYQKQRIIVARIHENIENQRLDFLHKLSTKIVKNHDIIGMESLDIVQMLQNKQLSKQIGDVSWAKFKDQIRYKADWYGKTLVEVDQSFPSSQLCHVCGHKNPQVKELSVRDWTCPTCNTHHDRDLNASINIKKEALRITASRTAGTAEIA</sequence>
<feature type="domain" description="Cas12f1-like TNB" evidence="9">
    <location>
        <begin position="301"/>
        <end position="369"/>
    </location>
</feature>
<dbReference type="PANTHER" id="PTHR30405:SF25">
    <property type="entry name" value="RNA-GUIDED DNA ENDONUCLEASE INSQ-RELATED"/>
    <property type="match status" value="1"/>
</dbReference>
<dbReference type="InterPro" id="IPR053522">
    <property type="entry name" value="RNA-guided_endonuclease_TnpB"/>
</dbReference>
<evidence type="ECO:0000313" key="11">
    <source>
        <dbReference type="EMBL" id="MBO1265913.1"/>
    </source>
</evidence>
<dbReference type="Pfam" id="PF12323">
    <property type="entry name" value="HTH_OrfB_IS605"/>
    <property type="match status" value="1"/>
</dbReference>
<feature type="domain" description="Transposase putative helix-turn-helix" evidence="10">
    <location>
        <begin position="1"/>
        <end position="47"/>
    </location>
</feature>
<dbReference type="GO" id="GO:0046872">
    <property type="term" value="F:metal ion binding"/>
    <property type="evidence" value="ECO:0007669"/>
    <property type="project" value="UniProtKB-KW"/>
</dbReference>
<dbReference type="InterPro" id="IPR051399">
    <property type="entry name" value="RNA-guided_DNA_endo/Transpos"/>
</dbReference>
<evidence type="ECO:0000256" key="1">
    <source>
        <dbReference type="ARBA" id="ARBA00008761"/>
    </source>
</evidence>
<dbReference type="GO" id="GO:0006310">
    <property type="term" value="P:DNA recombination"/>
    <property type="evidence" value="ECO:0007669"/>
    <property type="project" value="UniProtKB-KW"/>
</dbReference>
<keyword evidence="5" id="KW-0862">Zinc</keyword>
<dbReference type="GO" id="GO:0032196">
    <property type="term" value="P:transposition"/>
    <property type="evidence" value="ECO:0007669"/>
    <property type="project" value="UniProtKB-KW"/>
</dbReference>
<dbReference type="RefSeq" id="WP_207600432.1">
    <property type="nucleotide sequence ID" value="NZ_JAFNJU010000010.1"/>
</dbReference>
<keyword evidence="7" id="KW-0233">DNA recombination</keyword>
<dbReference type="AlphaFoldDB" id="A0A939HEN4"/>
<evidence type="ECO:0000259" key="10">
    <source>
        <dbReference type="Pfam" id="PF12323"/>
    </source>
</evidence>
<evidence type="ECO:0000256" key="5">
    <source>
        <dbReference type="ARBA" id="ARBA00022833"/>
    </source>
</evidence>
<evidence type="ECO:0000313" key="12">
    <source>
        <dbReference type="Proteomes" id="UP000664218"/>
    </source>
</evidence>
<dbReference type="NCBIfam" id="NF038281">
    <property type="entry name" value="IS200_TnpB"/>
    <property type="match status" value="1"/>
</dbReference>
<dbReference type="GO" id="GO:0003677">
    <property type="term" value="F:DNA binding"/>
    <property type="evidence" value="ECO:0007669"/>
    <property type="project" value="UniProtKB-KW"/>
</dbReference>
<dbReference type="Proteomes" id="UP000664218">
    <property type="component" value="Unassembled WGS sequence"/>
</dbReference>
<accession>A0A939HEN4</accession>
<keyword evidence="4" id="KW-0479">Metal-binding</keyword>
<evidence type="ECO:0000256" key="7">
    <source>
        <dbReference type="ARBA" id="ARBA00023172"/>
    </source>
</evidence>
<keyword evidence="6" id="KW-0238">DNA-binding</keyword>
<dbReference type="Pfam" id="PF07282">
    <property type="entry name" value="Cas12f1-like_TNB"/>
    <property type="match status" value="1"/>
</dbReference>
<evidence type="ECO:0000259" key="8">
    <source>
        <dbReference type="Pfam" id="PF01385"/>
    </source>
</evidence>
<dbReference type="EMBL" id="JAFNJU010000010">
    <property type="protein sequence ID" value="MBO1265913.1"/>
    <property type="molecule type" value="Genomic_DNA"/>
</dbReference>
<proteinExistence type="inferred from homology"/>
<keyword evidence="12" id="KW-1185">Reference proteome</keyword>
<evidence type="ECO:0000256" key="3">
    <source>
        <dbReference type="ARBA" id="ARBA00022578"/>
    </source>
</evidence>
<comment type="similarity">
    <text evidence="2">In the N-terminal section; belongs to the transposase 2 family.</text>
</comment>